<proteinExistence type="predicted"/>
<protein>
    <submittedName>
        <fullName evidence="2">Uncharacterized protein</fullName>
    </submittedName>
</protein>
<accession>A0ABS7PNU0</accession>
<dbReference type="Proteomes" id="UP000706039">
    <property type="component" value="Unassembled WGS sequence"/>
</dbReference>
<keyword evidence="3" id="KW-1185">Reference proteome</keyword>
<organism evidence="2 3">
    <name type="scientific">Sphingomonas colocasiae</name>
    <dbReference type="NCBI Taxonomy" id="1848973"/>
    <lineage>
        <taxon>Bacteria</taxon>
        <taxon>Pseudomonadati</taxon>
        <taxon>Pseudomonadota</taxon>
        <taxon>Alphaproteobacteria</taxon>
        <taxon>Sphingomonadales</taxon>
        <taxon>Sphingomonadaceae</taxon>
        <taxon>Sphingomonas</taxon>
    </lineage>
</organism>
<gene>
    <name evidence="2" type="ORF">K7G82_10195</name>
</gene>
<sequence length="117" mass="12921">MAVFFLFALQAASALAEPGIPADFDLRKLPEQEEEPLDLTGSRHCRSEDGTEIVVCARRSGEQRHRLRALPDTDYAAEPVRAEMGVFGNSKVAVEADSTTMNGLRSNRAMIRLKTPF</sequence>
<name>A0ABS7PNU0_9SPHN</name>
<feature type="signal peptide" evidence="1">
    <location>
        <begin position="1"/>
        <end position="16"/>
    </location>
</feature>
<evidence type="ECO:0000256" key="1">
    <source>
        <dbReference type="SAM" id="SignalP"/>
    </source>
</evidence>
<reference evidence="2 3" key="1">
    <citation type="submission" date="2021-08" db="EMBL/GenBank/DDBJ databases">
        <authorList>
            <person name="Tuo L."/>
        </authorList>
    </citation>
    <scope>NUCLEOTIDE SEQUENCE [LARGE SCALE GENOMIC DNA]</scope>
    <source>
        <strain evidence="2 3">JCM 31229</strain>
    </source>
</reference>
<comment type="caution">
    <text evidence="2">The sequence shown here is derived from an EMBL/GenBank/DDBJ whole genome shotgun (WGS) entry which is preliminary data.</text>
</comment>
<dbReference type="RefSeq" id="WP_222989732.1">
    <property type="nucleotide sequence ID" value="NZ_JAINVV010000004.1"/>
</dbReference>
<feature type="chain" id="PRO_5045679254" evidence="1">
    <location>
        <begin position="17"/>
        <end position="117"/>
    </location>
</feature>
<evidence type="ECO:0000313" key="3">
    <source>
        <dbReference type="Proteomes" id="UP000706039"/>
    </source>
</evidence>
<keyword evidence="1" id="KW-0732">Signal</keyword>
<evidence type="ECO:0000313" key="2">
    <source>
        <dbReference type="EMBL" id="MBY8822664.1"/>
    </source>
</evidence>
<dbReference type="EMBL" id="JAINVV010000004">
    <property type="protein sequence ID" value="MBY8822664.1"/>
    <property type="molecule type" value="Genomic_DNA"/>
</dbReference>